<dbReference type="CDD" id="cd14869">
    <property type="entry name" value="uS7_Bacteria"/>
    <property type="match status" value="1"/>
</dbReference>
<evidence type="ECO:0000256" key="6">
    <source>
        <dbReference type="HAMAP-Rule" id="MF_00480"/>
    </source>
</evidence>
<dbReference type="InterPro" id="IPR036823">
    <property type="entry name" value="Ribosomal_uS7_dom_sf"/>
</dbReference>
<dbReference type="GO" id="GO:0003735">
    <property type="term" value="F:structural constituent of ribosome"/>
    <property type="evidence" value="ECO:0007669"/>
    <property type="project" value="InterPro"/>
</dbReference>
<organism evidence="8 9">
    <name type="scientific">candidate division Kazan bacterium</name>
    <dbReference type="NCBI Taxonomy" id="2202143"/>
    <lineage>
        <taxon>Bacteria</taxon>
        <taxon>Bacteria division Kazan-3B-28</taxon>
    </lineage>
</organism>
<comment type="similarity">
    <text evidence="1 6">Belongs to the universal ribosomal protein uS7 family.</text>
</comment>
<dbReference type="FunFam" id="1.10.455.10:FF:000001">
    <property type="entry name" value="30S ribosomal protein S7"/>
    <property type="match status" value="1"/>
</dbReference>
<evidence type="ECO:0000256" key="1">
    <source>
        <dbReference type="ARBA" id="ARBA00007151"/>
    </source>
</evidence>
<evidence type="ECO:0000313" key="9">
    <source>
        <dbReference type="Proteomes" id="UP000281261"/>
    </source>
</evidence>
<evidence type="ECO:0000313" key="8">
    <source>
        <dbReference type="EMBL" id="RLC37930.1"/>
    </source>
</evidence>
<dbReference type="InterPro" id="IPR023798">
    <property type="entry name" value="Ribosomal_uS7_dom"/>
</dbReference>
<keyword evidence="5 6" id="KW-0687">Ribonucleoprotein</keyword>
<dbReference type="Proteomes" id="UP000281261">
    <property type="component" value="Unassembled WGS sequence"/>
</dbReference>
<dbReference type="GO" id="GO:0000049">
    <property type="term" value="F:tRNA binding"/>
    <property type="evidence" value="ECO:0007669"/>
    <property type="project" value="UniProtKB-UniRule"/>
</dbReference>
<accession>A0A420ZE18</accession>
<dbReference type="Pfam" id="PF00177">
    <property type="entry name" value="Ribosomal_S7"/>
    <property type="match status" value="1"/>
</dbReference>
<proteinExistence type="inferred from homology"/>
<dbReference type="InterPro" id="IPR000235">
    <property type="entry name" value="Ribosomal_uS7"/>
</dbReference>
<comment type="function">
    <text evidence="6">One of the primary rRNA binding proteins, it binds directly to 16S rRNA where it nucleates assembly of the head domain of the 30S subunit. Is located at the subunit interface close to the decoding center, probably blocks exit of the E-site tRNA.</text>
</comment>
<reference evidence="8 9" key="1">
    <citation type="submission" date="2018-06" db="EMBL/GenBank/DDBJ databases">
        <title>Extensive metabolic versatility and redundancy in microbially diverse, dynamic hydrothermal sediments.</title>
        <authorList>
            <person name="Dombrowski N."/>
            <person name="Teske A."/>
            <person name="Baker B.J."/>
        </authorList>
    </citation>
    <scope>NUCLEOTIDE SEQUENCE [LARGE SCALE GENOMIC DNA]</scope>
    <source>
        <strain evidence="8">B79_G16</strain>
    </source>
</reference>
<dbReference type="SUPFAM" id="SSF47973">
    <property type="entry name" value="Ribosomal protein S7"/>
    <property type="match status" value="1"/>
</dbReference>
<keyword evidence="6" id="KW-0820">tRNA-binding</keyword>
<dbReference type="PANTHER" id="PTHR11205">
    <property type="entry name" value="RIBOSOMAL PROTEIN S7"/>
    <property type="match status" value="1"/>
</dbReference>
<dbReference type="NCBIfam" id="TIGR01029">
    <property type="entry name" value="rpsG_bact"/>
    <property type="match status" value="1"/>
</dbReference>
<evidence type="ECO:0000256" key="5">
    <source>
        <dbReference type="ARBA" id="ARBA00023274"/>
    </source>
</evidence>
<feature type="domain" description="Small ribosomal subunit protein uS7" evidence="7">
    <location>
        <begin position="3"/>
        <end position="149"/>
    </location>
</feature>
<sequence length="157" mass="17783">MSRRKLNIKNEREPDRKYGHVMIGRLIRKVMLNGKKSVAEKIVYDALQEAAKRTNKDPIQVFEDAFNNIYPAVQLKSRRIGGANLQIPTEVKGDRKNVLALQWIVAAARARKGKPMVMRLADELVDAVNGTGGAVKKREETHRMAEANQAFAHYARF</sequence>
<gene>
    <name evidence="6" type="primary">rpsG</name>
    <name evidence="8" type="ORF">DRH29_00760</name>
</gene>
<dbReference type="GO" id="GO:0006412">
    <property type="term" value="P:translation"/>
    <property type="evidence" value="ECO:0007669"/>
    <property type="project" value="UniProtKB-UniRule"/>
</dbReference>
<comment type="caution">
    <text evidence="8">The sequence shown here is derived from an EMBL/GenBank/DDBJ whole genome shotgun (WGS) entry which is preliminary data.</text>
</comment>
<comment type="subunit">
    <text evidence="6">Part of the 30S ribosomal subunit. Contacts proteins S9 and S11.</text>
</comment>
<keyword evidence="3 6" id="KW-0694">RNA-binding</keyword>
<dbReference type="GO" id="GO:0019843">
    <property type="term" value="F:rRNA binding"/>
    <property type="evidence" value="ECO:0007669"/>
    <property type="project" value="UniProtKB-UniRule"/>
</dbReference>
<keyword evidence="4 6" id="KW-0689">Ribosomal protein</keyword>
<dbReference type="PIRSF" id="PIRSF002122">
    <property type="entry name" value="RPS7p_RPS7a_RPS5e_RPS7o"/>
    <property type="match status" value="1"/>
</dbReference>
<dbReference type="EMBL" id="QMNG01000001">
    <property type="protein sequence ID" value="RLC37930.1"/>
    <property type="molecule type" value="Genomic_DNA"/>
</dbReference>
<dbReference type="GO" id="GO:0015935">
    <property type="term" value="C:small ribosomal subunit"/>
    <property type="evidence" value="ECO:0007669"/>
    <property type="project" value="InterPro"/>
</dbReference>
<protein>
    <recommendedName>
        <fullName evidence="6">Small ribosomal subunit protein uS7</fullName>
    </recommendedName>
</protein>
<evidence type="ECO:0000256" key="4">
    <source>
        <dbReference type="ARBA" id="ARBA00022980"/>
    </source>
</evidence>
<dbReference type="InterPro" id="IPR005717">
    <property type="entry name" value="Ribosomal_uS7_bac/org-type"/>
</dbReference>
<keyword evidence="2 6" id="KW-0699">rRNA-binding</keyword>
<evidence type="ECO:0000259" key="7">
    <source>
        <dbReference type="Pfam" id="PF00177"/>
    </source>
</evidence>
<name>A0A420ZE18_UNCK3</name>
<dbReference type="AlphaFoldDB" id="A0A420ZE18"/>
<evidence type="ECO:0000256" key="3">
    <source>
        <dbReference type="ARBA" id="ARBA00022884"/>
    </source>
</evidence>
<dbReference type="Gene3D" id="1.10.455.10">
    <property type="entry name" value="Ribosomal protein S7 domain"/>
    <property type="match status" value="1"/>
</dbReference>
<evidence type="ECO:0000256" key="2">
    <source>
        <dbReference type="ARBA" id="ARBA00022730"/>
    </source>
</evidence>
<dbReference type="HAMAP" id="MF_00480_B">
    <property type="entry name" value="Ribosomal_uS7_B"/>
    <property type="match status" value="1"/>
</dbReference>